<feature type="region of interest" description="Disordered" evidence="1">
    <location>
        <begin position="361"/>
        <end position="448"/>
    </location>
</feature>
<dbReference type="Pfam" id="PF14938">
    <property type="entry name" value="SNAP"/>
    <property type="match status" value="1"/>
</dbReference>
<evidence type="ECO:0000256" key="1">
    <source>
        <dbReference type="SAM" id="MobiDB-lite"/>
    </source>
</evidence>
<feature type="compositionally biased region" description="Polar residues" evidence="1">
    <location>
        <begin position="387"/>
        <end position="397"/>
    </location>
</feature>
<dbReference type="InterPro" id="IPR011990">
    <property type="entry name" value="TPR-like_helical_dom_sf"/>
</dbReference>
<dbReference type="GeneID" id="92078984"/>
<dbReference type="Gene3D" id="1.25.40.10">
    <property type="entry name" value="Tetratricopeptide repeat domain"/>
    <property type="match status" value="1"/>
</dbReference>
<protein>
    <submittedName>
        <fullName evidence="2">TPR-like protein</fullName>
    </submittedName>
</protein>
<dbReference type="RefSeq" id="XP_066698320.1">
    <property type="nucleotide sequence ID" value="XM_066845922.1"/>
</dbReference>
<dbReference type="Proteomes" id="UP001391051">
    <property type="component" value="Unassembled WGS sequence"/>
</dbReference>
<evidence type="ECO:0000313" key="2">
    <source>
        <dbReference type="EMBL" id="KAK7948814.1"/>
    </source>
</evidence>
<comment type="caution">
    <text evidence="2">The sequence shown here is derived from an EMBL/GenBank/DDBJ whole genome shotgun (WGS) entry which is preliminary data.</text>
</comment>
<name>A0ABR1Q8F1_9PEZI</name>
<evidence type="ECO:0000313" key="3">
    <source>
        <dbReference type="Proteomes" id="UP001391051"/>
    </source>
</evidence>
<gene>
    <name evidence="2" type="ORF">PG986_009700</name>
</gene>
<proteinExistence type="predicted"/>
<dbReference type="EMBL" id="JAQQWE010000006">
    <property type="protein sequence ID" value="KAK7948814.1"/>
    <property type="molecule type" value="Genomic_DNA"/>
</dbReference>
<sequence>MDALRARTKTTGIYEARFQMRALSIHIACNAVEYTPGDVFRTGFASDDDDHREQLTPDNDDHLRTAGGGYNFSKSCGVPAGSLMKLGTGLGMRGRRRLAGSSRLSPREPTLSMPTAFVAVVLATFLKCHPVVSMYIVQSASADHDSLVRVRLTSRNKPASLSTSGLEPITTIPEVESDPETQYEFVDQTQRVDEALTSYRVFHRSIFGIVSRTQRSHTASGSGCGSRSSSQTAGISEAAVFAEVQVKNVKDFDDAANTMVDAFKAYKQEPPESAVRVLEFSIRQYCKAGDLGRSGRCRCVADKPPRGPGAGLELLRSPCGLFRGSVSPDRLWATIYPTTQEEMMSTWVGLTVSTLDPSPAPFYSKTRPGAPRSWTLVPRPRGGGRSSLASQPAAYSQEQRESHGTPQHHAHAQRWHRHPPHAAAAMLQIEDSVGPSGAPAGLASSDAQ</sequence>
<accession>A0ABR1Q8F1</accession>
<reference evidence="2 3" key="1">
    <citation type="submission" date="2023-01" db="EMBL/GenBank/DDBJ databases">
        <title>Analysis of 21 Apiospora genomes using comparative genomics revels a genus with tremendous synthesis potential of carbohydrate active enzymes and secondary metabolites.</title>
        <authorList>
            <person name="Sorensen T."/>
        </authorList>
    </citation>
    <scope>NUCLEOTIDE SEQUENCE [LARGE SCALE GENOMIC DNA]</scope>
    <source>
        <strain evidence="2 3">CBS 24483</strain>
    </source>
</reference>
<keyword evidence="3" id="KW-1185">Reference proteome</keyword>
<organism evidence="2 3">
    <name type="scientific">Apiospora aurea</name>
    <dbReference type="NCBI Taxonomy" id="335848"/>
    <lineage>
        <taxon>Eukaryota</taxon>
        <taxon>Fungi</taxon>
        <taxon>Dikarya</taxon>
        <taxon>Ascomycota</taxon>
        <taxon>Pezizomycotina</taxon>
        <taxon>Sordariomycetes</taxon>
        <taxon>Xylariomycetidae</taxon>
        <taxon>Amphisphaeriales</taxon>
        <taxon>Apiosporaceae</taxon>
        <taxon>Apiospora</taxon>
    </lineage>
</organism>
<feature type="compositionally biased region" description="Basic residues" evidence="1">
    <location>
        <begin position="406"/>
        <end position="420"/>
    </location>
</feature>